<organism evidence="2 3">
    <name type="scientific">Streptomyces aurantiogriseus</name>
    <dbReference type="NCBI Taxonomy" id="66870"/>
    <lineage>
        <taxon>Bacteria</taxon>
        <taxon>Bacillati</taxon>
        <taxon>Actinomycetota</taxon>
        <taxon>Actinomycetes</taxon>
        <taxon>Kitasatosporales</taxon>
        <taxon>Streptomycetaceae</taxon>
        <taxon>Streptomyces</taxon>
    </lineage>
</organism>
<name>A0A918FMB5_9ACTN</name>
<accession>A0A918FMB5</accession>
<evidence type="ECO:0000313" key="3">
    <source>
        <dbReference type="Proteomes" id="UP000658320"/>
    </source>
</evidence>
<reference evidence="2" key="2">
    <citation type="submission" date="2020-09" db="EMBL/GenBank/DDBJ databases">
        <authorList>
            <person name="Sun Q."/>
            <person name="Ohkuma M."/>
        </authorList>
    </citation>
    <scope>NUCLEOTIDE SEQUENCE</scope>
    <source>
        <strain evidence="2">JCM 4346</strain>
    </source>
</reference>
<comment type="caution">
    <text evidence="2">The sequence shown here is derived from an EMBL/GenBank/DDBJ whole genome shotgun (WGS) entry which is preliminary data.</text>
</comment>
<dbReference type="Proteomes" id="UP000658320">
    <property type="component" value="Unassembled WGS sequence"/>
</dbReference>
<evidence type="ECO:0008006" key="4">
    <source>
        <dbReference type="Google" id="ProtNLM"/>
    </source>
</evidence>
<feature type="signal peptide" evidence="1">
    <location>
        <begin position="1"/>
        <end position="29"/>
    </location>
</feature>
<dbReference type="RefSeq" id="WP_189942684.1">
    <property type="nucleotide sequence ID" value="NZ_BMSX01000024.1"/>
</dbReference>
<gene>
    <name evidence="2" type="ORF">GCM10010251_77380</name>
</gene>
<dbReference type="EMBL" id="BMSX01000024">
    <property type="protein sequence ID" value="GGR48862.1"/>
    <property type="molecule type" value="Genomic_DNA"/>
</dbReference>
<evidence type="ECO:0000313" key="2">
    <source>
        <dbReference type="EMBL" id="GGR48862.1"/>
    </source>
</evidence>
<feature type="chain" id="PRO_5039629523" description="Secreted protein" evidence="1">
    <location>
        <begin position="30"/>
        <end position="140"/>
    </location>
</feature>
<proteinExistence type="predicted"/>
<keyword evidence="1" id="KW-0732">Signal</keyword>
<keyword evidence="3" id="KW-1185">Reference proteome</keyword>
<protein>
    <recommendedName>
        <fullName evidence="4">Secreted protein</fullName>
    </recommendedName>
</protein>
<evidence type="ECO:0000256" key="1">
    <source>
        <dbReference type="SAM" id="SignalP"/>
    </source>
</evidence>
<sequence length="140" mass="15036">MFMPGKFSIGISVAAATVALAVAAPAAPAQPAAPAGVRVSCPITGGEQSGLRNVKAEFFNRSVKVTATVIDDQTGSTRAHFRAIKGNEVLDEALSNWIDDSRTPVTVTLEADRRGGADRIEYWTESTSAWRDSTHRFCRR</sequence>
<dbReference type="AlphaFoldDB" id="A0A918FMB5"/>
<reference evidence="2" key="1">
    <citation type="journal article" date="2014" name="Int. J. Syst. Evol. Microbiol.">
        <title>Complete genome sequence of Corynebacterium casei LMG S-19264T (=DSM 44701T), isolated from a smear-ripened cheese.</title>
        <authorList>
            <consortium name="US DOE Joint Genome Institute (JGI-PGF)"/>
            <person name="Walter F."/>
            <person name="Albersmeier A."/>
            <person name="Kalinowski J."/>
            <person name="Ruckert C."/>
        </authorList>
    </citation>
    <scope>NUCLEOTIDE SEQUENCE</scope>
    <source>
        <strain evidence="2">JCM 4346</strain>
    </source>
</reference>